<keyword evidence="3" id="KW-1185">Reference proteome</keyword>
<dbReference type="Proteomes" id="UP001620626">
    <property type="component" value="Unassembled WGS sequence"/>
</dbReference>
<feature type="compositionally biased region" description="Polar residues" evidence="1">
    <location>
        <begin position="300"/>
        <end position="312"/>
    </location>
</feature>
<evidence type="ECO:0000313" key="2">
    <source>
        <dbReference type="EMBL" id="KAL3124787.1"/>
    </source>
</evidence>
<evidence type="ECO:0000313" key="3">
    <source>
        <dbReference type="Proteomes" id="UP001620626"/>
    </source>
</evidence>
<reference evidence="2 3" key="1">
    <citation type="submission" date="2024-10" db="EMBL/GenBank/DDBJ databases">
        <authorList>
            <person name="Kim D."/>
        </authorList>
    </citation>
    <scope>NUCLEOTIDE SEQUENCE [LARGE SCALE GENOMIC DNA]</scope>
    <source>
        <strain evidence="2">BH-2024</strain>
    </source>
</reference>
<feature type="compositionally biased region" description="Polar residues" evidence="1">
    <location>
        <begin position="61"/>
        <end position="74"/>
    </location>
</feature>
<feature type="region of interest" description="Disordered" evidence="1">
    <location>
        <begin position="163"/>
        <end position="206"/>
    </location>
</feature>
<organism evidence="2 3">
    <name type="scientific">Heterodera trifolii</name>
    <dbReference type="NCBI Taxonomy" id="157864"/>
    <lineage>
        <taxon>Eukaryota</taxon>
        <taxon>Metazoa</taxon>
        <taxon>Ecdysozoa</taxon>
        <taxon>Nematoda</taxon>
        <taxon>Chromadorea</taxon>
        <taxon>Rhabditida</taxon>
        <taxon>Tylenchina</taxon>
        <taxon>Tylenchomorpha</taxon>
        <taxon>Tylenchoidea</taxon>
        <taxon>Heteroderidae</taxon>
        <taxon>Heteroderinae</taxon>
        <taxon>Heterodera</taxon>
    </lineage>
</organism>
<feature type="region of interest" description="Disordered" evidence="1">
    <location>
        <begin position="1"/>
        <end position="20"/>
    </location>
</feature>
<feature type="region of interest" description="Disordered" evidence="1">
    <location>
        <begin position="279"/>
        <end position="346"/>
    </location>
</feature>
<proteinExistence type="predicted"/>
<protein>
    <submittedName>
        <fullName evidence="2">Uncharacterized protein</fullName>
    </submittedName>
</protein>
<dbReference type="EMBL" id="JBICBT010000064">
    <property type="protein sequence ID" value="KAL3124787.1"/>
    <property type="molecule type" value="Genomic_DNA"/>
</dbReference>
<feature type="compositionally biased region" description="Polar residues" evidence="1">
    <location>
        <begin position="163"/>
        <end position="179"/>
    </location>
</feature>
<gene>
    <name evidence="2" type="ORF">niasHT_001624</name>
</gene>
<comment type="caution">
    <text evidence="2">The sequence shown here is derived from an EMBL/GenBank/DDBJ whole genome shotgun (WGS) entry which is preliminary data.</text>
</comment>
<dbReference type="AlphaFoldDB" id="A0ABD2MB82"/>
<feature type="compositionally biased region" description="Polar residues" evidence="1">
    <location>
        <begin position="187"/>
        <end position="200"/>
    </location>
</feature>
<accession>A0ABD2MB82</accession>
<feature type="region of interest" description="Disordered" evidence="1">
    <location>
        <begin position="32"/>
        <end position="146"/>
    </location>
</feature>
<evidence type="ECO:0000256" key="1">
    <source>
        <dbReference type="SAM" id="MobiDB-lite"/>
    </source>
</evidence>
<sequence length="387" mass="43674">MPTETTESNEKKENPEDISSTVFFEHQQELLNESVSSGDEDFRCASVTSNESEIQEPRLLTPTSQLPTETSNSSGKKENPEDASSTVFFEHQQELLNESVSSGDEDFRCASVTPPESEVQEARLLTPTSQMPTETSNSNGKKENPEDISSTVFFEHQQELLNESVSSGDEGSDASPSNSEKLRSLGPVSQLTSVSPNSNESKTHDEAASHINCKIDAPLIAYSRAKLFMIRNSKTEDDWLSYLSLNHGHHWLIEEMPFQLDRDLRCSFGRQLRVIREREENMKRKNSTNGRRQRRRKVFSQINNGNSTTPYTEETERKAAENWKSTNSNVSNNKKKGNETSGQLSASPVNNLFEGVELPPFTDNQMNVWFKYLSCINSRIREITEDA</sequence>
<feature type="compositionally biased region" description="Polar residues" evidence="1">
    <location>
        <begin position="126"/>
        <end position="139"/>
    </location>
</feature>
<feature type="compositionally biased region" description="Low complexity" evidence="1">
    <location>
        <begin position="322"/>
        <end position="332"/>
    </location>
</feature>
<name>A0ABD2MB82_9BILA</name>